<dbReference type="SUPFAM" id="SSF46689">
    <property type="entry name" value="Homeodomain-like"/>
    <property type="match status" value="1"/>
</dbReference>
<dbReference type="Gene3D" id="1.10.357.10">
    <property type="entry name" value="Tetracycline Repressor, domain 2"/>
    <property type="match status" value="1"/>
</dbReference>
<dbReference type="SUPFAM" id="SSF48498">
    <property type="entry name" value="Tetracyclin repressor-like, C-terminal domain"/>
    <property type="match status" value="1"/>
</dbReference>
<dbReference type="InterPro" id="IPR036271">
    <property type="entry name" value="Tet_transcr_reg_TetR-rel_C_sf"/>
</dbReference>
<feature type="domain" description="HTH tetR-type" evidence="3">
    <location>
        <begin position="18"/>
        <end position="78"/>
    </location>
</feature>
<evidence type="ECO:0000256" key="1">
    <source>
        <dbReference type="ARBA" id="ARBA00023125"/>
    </source>
</evidence>
<dbReference type="InterPro" id="IPR001647">
    <property type="entry name" value="HTH_TetR"/>
</dbReference>
<organism evidence="4 5">
    <name type="scientific">Gordonia westfalica</name>
    <dbReference type="NCBI Taxonomy" id="158898"/>
    <lineage>
        <taxon>Bacteria</taxon>
        <taxon>Bacillati</taxon>
        <taxon>Actinomycetota</taxon>
        <taxon>Actinomycetes</taxon>
        <taxon>Mycobacteriales</taxon>
        <taxon>Gordoniaceae</taxon>
        <taxon>Gordonia</taxon>
    </lineage>
</organism>
<protein>
    <submittedName>
        <fullName evidence="4">DNA-binding transcriptional regulator YbjK</fullName>
    </submittedName>
</protein>
<dbReference type="OrthoDB" id="7506349at2"/>
<dbReference type="EMBL" id="FNLM01000036">
    <property type="protein sequence ID" value="SDU81430.1"/>
    <property type="molecule type" value="Genomic_DNA"/>
</dbReference>
<dbReference type="Proteomes" id="UP000183180">
    <property type="component" value="Unassembled WGS sequence"/>
</dbReference>
<feature type="DNA-binding region" description="H-T-H motif" evidence="2">
    <location>
        <begin position="41"/>
        <end position="60"/>
    </location>
</feature>
<sequence>MEKTIADTLLHVEKSVGRSTRETLLDTGLELIGTVGIRQASARAVEDASGVPHGSIRHHFGGQDGFLGALVEHVFVRDVPVDGESTHDVMARWLGAGRVRTRARYELMLMATRDEDMRVRMVAGRDRFVERLVDRGMLRTDARQLVAALDGLVLDALLRDSDGTDADHDPTRLLGAFR</sequence>
<dbReference type="GO" id="GO:0003677">
    <property type="term" value="F:DNA binding"/>
    <property type="evidence" value="ECO:0007669"/>
    <property type="project" value="UniProtKB-UniRule"/>
</dbReference>
<proteinExistence type="predicted"/>
<keyword evidence="1 2" id="KW-0238">DNA-binding</keyword>
<dbReference type="Pfam" id="PF00440">
    <property type="entry name" value="TetR_N"/>
    <property type="match status" value="1"/>
</dbReference>
<dbReference type="Pfam" id="PF17940">
    <property type="entry name" value="TetR_C_31"/>
    <property type="match status" value="1"/>
</dbReference>
<dbReference type="InterPro" id="IPR009057">
    <property type="entry name" value="Homeodomain-like_sf"/>
</dbReference>
<gene>
    <name evidence="4" type="ORF">SAMN04488548_136526</name>
</gene>
<name>A0A1H2LK70_9ACTN</name>
<evidence type="ECO:0000313" key="5">
    <source>
        <dbReference type="Proteomes" id="UP000183180"/>
    </source>
</evidence>
<evidence type="ECO:0000313" key="4">
    <source>
        <dbReference type="EMBL" id="SDU81430.1"/>
    </source>
</evidence>
<evidence type="ECO:0000256" key="2">
    <source>
        <dbReference type="PROSITE-ProRule" id="PRU00335"/>
    </source>
</evidence>
<reference evidence="4 5" key="1">
    <citation type="submission" date="2016-10" db="EMBL/GenBank/DDBJ databases">
        <authorList>
            <person name="de Groot N.N."/>
        </authorList>
    </citation>
    <scope>NUCLEOTIDE SEQUENCE [LARGE SCALE GENOMIC DNA]</scope>
    <source>
        <strain evidence="4 5">DSM 44215</strain>
    </source>
</reference>
<dbReference type="InterPro" id="IPR041583">
    <property type="entry name" value="TetR_C_31"/>
</dbReference>
<accession>A0A1H2LK70</accession>
<dbReference type="PROSITE" id="PS50977">
    <property type="entry name" value="HTH_TETR_2"/>
    <property type="match status" value="1"/>
</dbReference>
<evidence type="ECO:0000259" key="3">
    <source>
        <dbReference type="PROSITE" id="PS50977"/>
    </source>
</evidence>
<dbReference type="STRING" id="158898.SAMN04488548_136526"/>
<dbReference type="AlphaFoldDB" id="A0A1H2LK70"/>